<gene>
    <name evidence="1" type="ORF">AVEN_30573_1</name>
</gene>
<dbReference type="AlphaFoldDB" id="A0A4Y2ERV2"/>
<sequence length="126" mass="14271">MFEKYTRKFRGATPAGNSNYKKSLTESFEATFIKMQCLGFHCISSAVLRTQLQTKNPKASQKKEAAAHTLHPVQKCLLLSNSNKEQRQTEIRRAEEPKSAWASDLAGFQIRMKILLPSAIQTTQRV</sequence>
<keyword evidence="2" id="KW-1185">Reference proteome</keyword>
<reference evidence="1 2" key="1">
    <citation type="journal article" date="2019" name="Sci. Rep.">
        <title>Orb-weaving spider Araneus ventricosus genome elucidates the spidroin gene catalogue.</title>
        <authorList>
            <person name="Kono N."/>
            <person name="Nakamura H."/>
            <person name="Ohtoshi R."/>
            <person name="Moran D.A.P."/>
            <person name="Shinohara A."/>
            <person name="Yoshida Y."/>
            <person name="Fujiwara M."/>
            <person name="Mori M."/>
            <person name="Tomita M."/>
            <person name="Arakawa K."/>
        </authorList>
    </citation>
    <scope>NUCLEOTIDE SEQUENCE [LARGE SCALE GENOMIC DNA]</scope>
</reference>
<organism evidence="1 2">
    <name type="scientific">Araneus ventricosus</name>
    <name type="common">Orbweaver spider</name>
    <name type="synonym">Epeira ventricosa</name>
    <dbReference type="NCBI Taxonomy" id="182803"/>
    <lineage>
        <taxon>Eukaryota</taxon>
        <taxon>Metazoa</taxon>
        <taxon>Ecdysozoa</taxon>
        <taxon>Arthropoda</taxon>
        <taxon>Chelicerata</taxon>
        <taxon>Arachnida</taxon>
        <taxon>Araneae</taxon>
        <taxon>Araneomorphae</taxon>
        <taxon>Entelegynae</taxon>
        <taxon>Araneoidea</taxon>
        <taxon>Araneidae</taxon>
        <taxon>Araneus</taxon>
    </lineage>
</organism>
<dbReference type="EMBL" id="BGPR01000668">
    <property type="protein sequence ID" value="GBM30746.1"/>
    <property type="molecule type" value="Genomic_DNA"/>
</dbReference>
<protein>
    <submittedName>
        <fullName evidence="1">Uncharacterized protein</fullName>
    </submittedName>
</protein>
<proteinExistence type="predicted"/>
<name>A0A4Y2ERV2_ARAVE</name>
<accession>A0A4Y2ERV2</accession>
<comment type="caution">
    <text evidence="1">The sequence shown here is derived from an EMBL/GenBank/DDBJ whole genome shotgun (WGS) entry which is preliminary data.</text>
</comment>
<evidence type="ECO:0000313" key="2">
    <source>
        <dbReference type="Proteomes" id="UP000499080"/>
    </source>
</evidence>
<dbReference type="Proteomes" id="UP000499080">
    <property type="component" value="Unassembled WGS sequence"/>
</dbReference>
<evidence type="ECO:0000313" key="1">
    <source>
        <dbReference type="EMBL" id="GBM30746.1"/>
    </source>
</evidence>